<evidence type="ECO:0000256" key="1">
    <source>
        <dbReference type="SAM" id="MobiDB-lite"/>
    </source>
</evidence>
<dbReference type="OrthoDB" id="798021at2"/>
<dbReference type="AlphaFoldDB" id="A0A563U795"/>
<feature type="compositionally biased region" description="Acidic residues" evidence="1">
    <location>
        <begin position="83"/>
        <end position="95"/>
    </location>
</feature>
<protein>
    <submittedName>
        <fullName evidence="2">Uncharacterized protein</fullName>
    </submittedName>
</protein>
<gene>
    <name evidence="2" type="ORF">FPZ42_09315</name>
</gene>
<name>A0A563U795_9SPHI</name>
<evidence type="ECO:0000313" key="3">
    <source>
        <dbReference type="Proteomes" id="UP000318010"/>
    </source>
</evidence>
<feature type="compositionally biased region" description="Polar residues" evidence="1">
    <location>
        <begin position="71"/>
        <end position="82"/>
    </location>
</feature>
<feature type="compositionally biased region" description="Basic and acidic residues" evidence="1">
    <location>
        <begin position="155"/>
        <end position="164"/>
    </location>
</feature>
<dbReference type="EMBL" id="VOEI01000002">
    <property type="protein sequence ID" value="TWR27215.1"/>
    <property type="molecule type" value="Genomic_DNA"/>
</dbReference>
<sequence length="164" mass="18016">MITNNENNWNNDENQNQGYTNSNDNIDDNRLDDTEGGGNTVDEDDLDDQQLDEDYDDADLTEDTDLEGTNAGYTGNINSSVDDPNEIPEEGESDNEGTGYSQTNEQNQPREGADTSYSEQIDVTPPEKHEFPSEGVATKTDFASRDLGRTTGRMVGHEPGTEGI</sequence>
<dbReference type="RefSeq" id="WP_146270616.1">
    <property type="nucleotide sequence ID" value="NZ_VOEI01000002.1"/>
</dbReference>
<feature type="compositionally biased region" description="Polar residues" evidence="1">
    <location>
        <begin position="96"/>
        <end position="121"/>
    </location>
</feature>
<proteinExistence type="predicted"/>
<organism evidence="2 3">
    <name type="scientific">Mucilaginibacter achroorhodeus</name>
    <dbReference type="NCBI Taxonomy" id="2599294"/>
    <lineage>
        <taxon>Bacteria</taxon>
        <taxon>Pseudomonadati</taxon>
        <taxon>Bacteroidota</taxon>
        <taxon>Sphingobacteriia</taxon>
        <taxon>Sphingobacteriales</taxon>
        <taxon>Sphingobacteriaceae</taxon>
        <taxon>Mucilaginibacter</taxon>
    </lineage>
</organism>
<comment type="caution">
    <text evidence="2">The sequence shown here is derived from an EMBL/GenBank/DDBJ whole genome shotgun (WGS) entry which is preliminary data.</text>
</comment>
<reference evidence="2 3" key="1">
    <citation type="submission" date="2019-07" db="EMBL/GenBank/DDBJ databases">
        <authorList>
            <person name="Kim J."/>
        </authorList>
    </citation>
    <scope>NUCLEOTIDE SEQUENCE [LARGE SCALE GENOMIC DNA]</scope>
    <source>
        <strain evidence="2 3">MJ1a</strain>
    </source>
</reference>
<keyword evidence="3" id="KW-1185">Reference proteome</keyword>
<feature type="compositionally biased region" description="Low complexity" evidence="1">
    <location>
        <begin position="1"/>
        <end position="17"/>
    </location>
</feature>
<evidence type="ECO:0000313" key="2">
    <source>
        <dbReference type="EMBL" id="TWR27215.1"/>
    </source>
</evidence>
<feature type="region of interest" description="Disordered" evidence="1">
    <location>
        <begin position="1"/>
        <end position="164"/>
    </location>
</feature>
<feature type="compositionally biased region" description="Acidic residues" evidence="1">
    <location>
        <begin position="41"/>
        <end position="66"/>
    </location>
</feature>
<accession>A0A563U795</accession>
<dbReference type="Proteomes" id="UP000318010">
    <property type="component" value="Unassembled WGS sequence"/>
</dbReference>